<proteinExistence type="inferred from homology"/>
<dbReference type="Gene3D" id="1.10.443.10">
    <property type="entry name" value="Intergrase catalytic core"/>
    <property type="match status" value="1"/>
</dbReference>
<evidence type="ECO:0000256" key="3">
    <source>
        <dbReference type="ARBA" id="ARBA00023172"/>
    </source>
</evidence>
<dbReference type="PROSITE" id="PS51898">
    <property type="entry name" value="TYR_RECOMBINASE"/>
    <property type="match status" value="1"/>
</dbReference>
<organism evidence="5 6">
    <name type="scientific">Candidatus Acidulodesulfobacterium acidiphilum</name>
    <dbReference type="NCBI Taxonomy" id="2597224"/>
    <lineage>
        <taxon>Bacteria</taxon>
        <taxon>Deltaproteobacteria</taxon>
        <taxon>Candidatus Acidulodesulfobacterales</taxon>
        <taxon>Candidatus Acidulodesulfobacterium</taxon>
    </lineage>
</organism>
<dbReference type="Proteomes" id="UP000322454">
    <property type="component" value="Unassembled WGS sequence"/>
</dbReference>
<evidence type="ECO:0000313" key="6">
    <source>
        <dbReference type="Proteomes" id="UP000322454"/>
    </source>
</evidence>
<dbReference type="PANTHER" id="PTHR30349:SF64">
    <property type="entry name" value="PROPHAGE INTEGRASE INTD-RELATED"/>
    <property type="match status" value="1"/>
</dbReference>
<evidence type="ECO:0000259" key="4">
    <source>
        <dbReference type="PROSITE" id="PS51898"/>
    </source>
</evidence>
<dbReference type="SUPFAM" id="SSF56349">
    <property type="entry name" value="DNA breaking-rejoining enzymes"/>
    <property type="match status" value="1"/>
</dbReference>
<keyword evidence="2" id="KW-0238">DNA-binding</keyword>
<accession>A0A520XGI2</accession>
<dbReference type="GO" id="GO:0006310">
    <property type="term" value="P:DNA recombination"/>
    <property type="evidence" value="ECO:0007669"/>
    <property type="project" value="UniProtKB-KW"/>
</dbReference>
<dbReference type="InterPro" id="IPR050090">
    <property type="entry name" value="Tyrosine_recombinase_XerCD"/>
</dbReference>
<protein>
    <submittedName>
        <fullName evidence="5">Site-specific integrase</fullName>
    </submittedName>
</protein>
<reference evidence="5 6" key="1">
    <citation type="submission" date="2019-01" db="EMBL/GenBank/DDBJ databases">
        <title>Insights into ecological role of a new deltaproteobacterial order Candidatus Sinidesulfobacterales (Sva0485) by metagenomics and metatranscriptomics.</title>
        <authorList>
            <person name="Tan S."/>
            <person name="Liu J."/>
            <person name="Fang Y."/>
            <person name="Hedlund B."/>
            <person name="Lian Z.-H."/>
            <person name="Huang L.-Y."/>
            <person name="Li J.-T."/>
            <person name="Huang L.-N."/>
            <person name="Li W.-J."/>
            <person name="Jiang H.-C."/>
            <person name="Dong H.-L."/>
            <person name="Shu W.-S."/>
        </authorList>
    </citation>
    <scope>NUCLEOTIDE SEQUENCE [LARGE SCALE GENOMIC DNA]</scope>
    <source>
        <strain evidence="5">AP4</strain>
    </source>
</reference>
<gene>
    <name evidence="5" type="ORF">EVJ48_01985</name>
</gene>
<dbReference type="GO" id="GO:0003677">
    <property type="term" value="F:DNA binding"/>
    <property type="evidence" value="ECO:0007669"/>
    <property type="project" value="UniProtKB-KW"/>
</dbReference>
<dbReference type="GO" id="GO:0015074">
    <property type="term" value="P:DNA integration"/>
    <property type="evidence" value="ECO:0007669"/>
    <property type="project" value="InterPro"/>
</dbReference>
<comment type="similarity">
    <text evidence="1">Belongs to the 'phage' integrase family.</text>
</comment>
<dbReference type="InterPro" id="IPR013762">
    <property type="entry name" value="Integrase-like_cat_sf"/>
</dbReference>
<dbReference type="InterPro" id="IPR002104">
    <property type="entry name" value="Integrase_catalytic"/>
</dbReference>
<dbReference type="AlphaFoldDB" id="A0A520XGI2"/>
<name>A0A520XGI2_9DELT</name>
<feature type="domain" description="Tyr recombinase" evidence="4">
    <location>
        <begin position="155"/>
        <end position="327"/>
    </location>
</feature>
<dbReference type="Pfam" id="PF00589">
    <property type="entry name" value="Phage_integrase"/>
    <property type="match status" value="1"/>
</dbReference>
<dbReference type="InterPro" id="IPR011010">
    <property type="entry name" value="DNA_brk_join_enz"/>
</dbReference>
<dbReference type="PANTHER" id="PTHR30349">
    <property type="entry name" value="PHAGE INTEGRASE-RELATED"/>
    <property type="match status" value="1"/>
</dbReference>
<dbReference type="EMBL" id="SHMQ01000002">
    <property type="protein sequence ID" value="RZV40289.1"/>
    <property type="molecule type" value="Genomic_DNA"/>
</dbReference>
<dbReference type="Gene3D" id="1.10.150.130">
    <property type="match status" value="1"/>
</dbReference>
<evidence type="ECO:0000256" key="2">
    <source>
        <dbReference type="ARBA" id="ARBA00023125"/>
    </source>
</evidence>
<sequence>MKIYKRNTGVYYVNTGTRRVSLKTKNKKTAEAIFEKMLATGADINTKKNNNFGFEDLINRYMESAKTLKSFYRLKSFIKTLMNFYGKNKKVDSFTAGDIEHLKKHILTEKGLSKTYFNRLFVILKIIIKKGEDWELVDKNVLPKLKKVKLEKETARIRFLSEDEIIKISKAKSYKGQHKNIILLALFTGMRKNEILSLKWGDIDFENKMINIRAENSKNGINRYIPIPEPIQNILLKIKETSKSEYVFYNKKTLNRLYDFKKPFNYILSQADIKDLHFHDLRHTFASYLVMSGVGIAEVQQLLGHKDIKMTMRYSNLSHKHLRNSISIFDNKEFQSEKEKVEKIKEIFMTLL</sequence>
<dbReference type="InterPro" id="IPR010998">
    <property type="entry name" value="Integrase_recombinase_N"/>
</dbReference>
<evidence type="ECO:0000256" key="1">
    <source>
        <dbReference type="ARBA" id="ARBA00008857"/>
    </source>
</evidence>
<keyword evidence="3" id="KW-0233">DNA recombination</keyword>
<evidence type="ECO:0000313" key="5">
    <source>
        <dbReference type="EMBL" id="RZV40289.1"/>
    </source>
</evidence>
<dbReference type="CDD" id="cd00796">
    <property type="entry name" value="INT_Rci_Hp1_C"/>
    <property type="match status" value="1"/>
</dbReference>
<comment type="caution">
    <text evidence="5">The sequence shown here is derived from an EMBL/GenBank/DDBJ whole genome shotgun (WGS) entry which is preliminary data.</text>
</comment>